<feature type="transmembrane region" description="Helical" evidence="2">
    <location>
        <begin position="262"/>
        <end position="283"/>
    </location>
</feature>
<feature type="transmembrane region" description="Helical" evidence="2">
    <location>
        <begin position="214"/>
        <end position="232"/>
    </location>
</feature>
<keyword evidence="2" id="KW-1133">Transmembrane helix</keyword>
<evidence type="ECO:0000313" key="4">
    <source>
        <dbReference type="Proteomes" id="UP000009236"/>
    </source>
</evidence>
<evidence type="ECO:0008006" key="5">
    <source>
        <dbReference type="Google" id="ProtNLM"/>
    </source>
</evidence>
<dbReference type="KEGG" id="iva:Isova_0217"/>
<feature type="transmembrane region" description="Helical" evidence="2">
    <location>
        <begin position="421"/>
        <end position="440"/>
    </location>
</feature>
<dbReference type="RefSeq" id="WP_013837417.1">
    <property type="nucleotide sequence ID" value="NC_015588.1"/>
</dbReference>
<dbReference type="HOGENOM" id="CLU_036785_2_0_11"/>
<feature type="transmembrane region" description="Helical" evidence="2">
    <location>
        <begin position="371"/>
        <end position="392"/>
    </location>
</feature>
<feature type="transmembrane region" description="Helical" evidence="2">
    <location>
        <begin position="534"/>
        <end position="551"/>
    </location>
</feature>
<keyword evidence="2" id="KW-0812">Transmembrane</keyword>
<keyword evidence="2" id="KW-0472">Membrane</keyword>
<feature type="transmembrane region" description="Helical" evidence="2">
    <location>
        <begin position="146"/>
        <end position="172"/>
    </location>
</feature>
<feature type="transmembrane region" description="Helical" evidence="2">
    <location>
        <begin position="320"/>
        <end position="339"/>
    </location>
</feature>
<protein>
    <recommendedName>
        <fullName evidence="5">Exporter of polyketide antibiotics-like protein</fullName>
    </recommendedName>
</protein>
<feature type="transmembrane region" description="Helical" evidence="2">
    <location>
        <begin position="487"/>
        <end position="505"/>
    </location>
</feature>
<reference evidence="3 4" key="1">
    <citation type="submission" date="2011-05" db="EMBL/GenBank/DDBJ databases">
        <title>Complete sequence of Isoptericola variabilis 225.</title>
        <authorList>
            <consortium name="US DOE Joint Genome Institute"/>
            <person name="Lucas S."/>
            <person name="Han J."/>
            <person name="Lapidus A."/>
            <person name="Cheng J.-F."/>
            <person name="Goodwin L."/>
            <person name="Pitluck S."/>
            <person name="Peters L."/>
            <person name="Mikhailova N."/>
            <person name="Zeytun A."/>
            <person name="Han C."/>
            <person name="Tapia R."/>
            <person name="Land M."/>
            <person name="Hauser L."/>
            <person name="Kyrpides N."/>
            <person name="Ivanova N."/>
            <person name="Pagani I."/>
            <person name="Siebers A."/>
            <person name="Allgaier M."/>
            <person name="Thelen M."/>
            <person name="Hugenholtz P."/>
            <person name="Gladden J."/>
            <person name="Woyke T."/>
        </authorList>
    </citation>
    <scope>NUCLEOTIDE SEQUENCE [LARGE SCALE GENOMIC DNA]</scope>
    <source>
        <strain evidence="4">225</strain>
    </source>
</reference>
<dbReference type="EMBL" id="CP002810">
    <property type="protein sequence ID" value="AEG43022.1"/>
    <property type="molecule type" value="Genomic_DNA"/>
</dbReference>
<organism evidence="4">
    <name type="scientific">Isoptericola variabilis (strain 225)</name>
    <dbReference type="NCBI Taxonomy" id="743718"/>
    <lineage>
        <taxon>Bacteria</taxon>
        <taxon>Bacillati</taxon>
        <taxon>Actinomycetota</taxon>
        <taxon>Actinomycetes</taxon>
        <taxon>Micrococcales</taxon>
        <taxon>Promicromonosporaceae</taxon>
        <taxon>Isoptericola</taxon>
    </lineage>
</organism>
<dbReference type="Proteomes" id="UP000009236">
    <property type="component" value="Chromosome"/>
</dbReference>
<accession>F6FS81</accession>
<feature type="region of interest" description="Disordered" evidence="1">
    <location>
        <begin position="1"/>
        <end position="23"/>
    </location>
</feature>
<name>F6FS81_ISOV2</name>
<dbReference type="eggNOG" id="COG3559">
    <property type="taxonomic scope" value="Bacteria"/>
</dbReference>
<feature type="transmembrane region" description="Helical" evidence="2">
    <location>
        <begin position="184"/>
        <end position="207"/>
    </location>
</feature>
<dbReference type="STRING" id="743718.Isova_0217"/>
<evidence type="ECO:0000313" key="3">
    <source>
        <dbReference type="EMBL" id="AEG43022.1"/>
    </source>
</evidence>
<gene>
    <name evidence="3" type="ordered locus">Isova_0217</name>
</gene>
<evidence type="ECO:0000256" key="1">
    <source>
        <dbReference type="SAM" id="MobiDB-lite"/>
    </source>
</evidence>
<proteinExistence type="predicted"/>
<dbReference type="AlphaFoldDB" id="F6FS81"/>
<keyword evidence="4" id="KW-1185">Reference proteome</keyword>
<feature type="transmembrane region" description="Helical" evidence="2">
    <location>
        <begin position="460"/>
        <end position="480"/>
    </location>
</feature>
<feature type="transmembrane region" description="Helical" evidence="2">
    <location>
        <begin position="42"/>
        <end position="60"/>
    </location>
</feature>
<sequence>MTATATRPAPAAPPAPAATGGHTLTGTGRLVRFVLRRDRVRLTVWSASMVAFYAYFTATLDTVFADEASRQGRAAVMETPAGIVMGGPNYGLENYTTGVAMANEGITWVVLALAIFSILHVVRHTRAEEESGRSELVRAAAVGRHAPAVAAMVTLVIAQALIAVLSALAMYGVGGGELALVDSFAMTVGSALSALVFGAVAVVFCQVTEHGRGAIGMSLAVFAAAFVVRAAGDMQQRGGSALSWFSPIAWAQQMRSFVDLRWWPALLSVAAVAVLLWVGAVLASRRDFGGGLVASRGGRADARPSLRSPLALAWLQQRSALLWSCLGLGLMWYASGTLMPEIGTMIGDLVESNPAAQQIFGDDPSALSVSFLGVMLLYAALCCAAYAIVMALRPKAEESTGRAEVALALPVSRTRWLGAQLGVAAIGTLVLLAVSVYALWAGAVSVGWDDQSFGQYTTVLVSYVPALLVYLGLAAALFAWLPKASGVAWALLAYTFVVGLFGGLFELPDWALRLSPFDWVPAPFVDDVAAGDTLVLWGIAAVLLALAFVGFRRRDVVST</sequence>
<feature type="transmembrane region" description="Helical" evidence="2">
    <location>
        <begin position="105"/>
        <end position="125"/>
    </location>
</feature>
<evidence type="ECO:0000256" key="2">
    <source>
        <dbReference type="SAM" id="Phobius"/>
    </source>
</evidence>